<evidence type="ECO:0000259" key="8">
    <source>
        <dbReference type="Pfam" id="PF00361"/>
    </source>
</evidence>
<evidence type="ECO:0000256" key="3">
    <source>
        <dbReference type="ARBA" id="ARBA00022989"/>
    </source>
</evidence>
<evidence type="ECO:0000256" key="4">
    <source>
        <dbReference type="ARBA" id="ARBA00023136"/>
    </source>
</evidence>
<dbReference type="InterPro" id="IPR001750">
    <property type="entry name" value="ND/Mrp_TM"/>
</dbReference>
<feature type="domain" description="NADH:quinone oxidoreductase/Mrp antiporter transmembrane" evidence="8">
    <location>
        <begin position="79"/>
        <end position="321"/>
    </location>
</feature>
<dbReference type="Pfam" id="PF00361">
    <property type="entry name" value="Proton_antipo_M"/>
    <property type="match status" value="1"/>
</dbReference>
<proteinExistence type="predicted"/>
<evidence type="ECO:0000313" key="10">
    <source>
        <dbReference type="Proteomes" id="UP000465302"/>
    </source>
</evidence>
<feature type="transmembrane region" description="Helical" evidence="7">
    <location>
        <begin position="159"/>
        <end position="184"/>
    </location>
</feature>
<dbReference type="PANTHER" id="PTHR22773">
    <property type="entry name" value="NADH DEHYDROGENASE"/>
    <property type="match status" value="1"/>
</dbReference>
<evidence type="ECO:0000256" key="1">
    <source>
        <dbReference type="ARBA" id="ARBA00004127"/>
    </source>
</evidence>
<keyword evidence="2 5" id="KW-0812">Transmembrane</keyword>
<evidence type="ECO:0000256" key="2">
    <source>
        <dbReference type="ARBA" id="ARBA00022692"/>
    </source>
</evidence>
<feature type="region of interest" description="Disordered" evidence="6">
    <location>
        <begin position="350"/>
        <end position="445"/>
    </location>
</feature>
<gene>
    <name evidence="9" type="ORF">MAGR_62070</name>
</gene>
<feature type="compositionally biased region" description="Basic residues" evidence="6">
    <location>
        <begin position="409"/>
        <end position="420"/>
    </location>
</feature>
<evidence type="ECO:0000313" key="9">
    <source>
        <dbReference type="EMBL" id="GFG54766.1"/>
    </source>
</evidence>
<feature type="transmembrane region" description="Helical" evidence="7">
    <location>
        <begin position="286"/>
        <end position="305"/>
    </location>
</feature>
<feature type="transmembrane region" description="Helical" evidence="7">
    <location>
        <begin position="229"/>
        <end position="248"/>
    </location>
</feature>
<dbReference type="AlphaFoldDB" id="A0A7I9WC33"/>
<dbReference type="NCBIfam" id="NF004441">
    <property type="entry name" value="PRK05777.1-4"/>
    <property type="match status" value="1"/>
</dbReference>
<name>A0A7I9WC33_MYCAG</name>
<reference evidence="9 10" key="1">
    <citation type="journal article" date="2019" name="Emerg. Microbes Infect.">
        <title>Comprehensive subspecies identification of 175 nontuberculous mycobacteria species based on 7547 genomic profiles.</title>
        <authorList>
            <person name="Matsumoto Y."/>
            <person name="Kinjo T."/>
            <person name="Motooka D."/>
            <person name="Nabeya D."/>
            <person name="Jung N."/>
            <person name="Uechi K."/>
            <person name="Horii T."/>
            <person name="Iida T."/>
            <person name="Fujita J."/>
            <person name="Nakamura S."/>
        </authorList>
    </citation>
    <scope>NUCLEOTIDE SEQUENCE [LARGE SCALE GENOMIC DNA]</scope>
    <source>
        <strain evidence="9 10">JCM 6377</strain>
    </source>
</reference>
<dbReference type="EMBL" id="BLKS01000002">
    <property type="protein sequence ID" value="GFG54766.1"/>
    <property type="molecule type" value="Genomic_DNA"/>
</dbReference>
<feature type="transmembrane region" description="Helical" evidence="7">
    <location>
        <begin position="12"/>
        <end position="29"/>
    </location>
</feature>
<feature type="transmembrane region" description="Helical" evidence="7">
    <location>
        <begin position="196"/>
        <end position="217"/>
    </location>
</feature>
<feature type="compositionally biased region" description="Low complexity" evidence="6">
    <location>
        <begin position="421"/>
        <end position="430"/>
    </location>
</feature>
<dbReference type="GO" id="GO:0012505">
    <property type="term" value="C:endomembrane system"/>
    <property type="evidence" value="ECO:0007669"/>
    <property type="project" value="UniProtKB-SubCell"/>
</dbReference>
<keyword evidence="3 7" id="KW-1133">Transmembrane helix</keyword>
<feature type="compositionally biased region" description="Basic and acidic residues" evidence="6">
    <location>
        <begin position="353"/>
        <end position="388"/>
    </location>
</feature>
<keyword evidence="4 7" id="KW-0472">Membrane</keyword>
<evidence type="ECO:0000256" key="7">
    <source>
        <dbReference type="SAM" id="Phobius"/>
    </source>
</evidence>
<sequence length="445" mass="47194">MGAITLDGPSLFLQGAILLIGIVAAALIAEHRLVAFAPQGSAVPGSHDENRAAEAGFIQTEVFPLTMLSIGGMLVFVAAGDLLTMFVALEVFSLPLYVLCGLASRRRLLSQEAALKYFLLGAFASAFFLFGIAMLYGYAGTLSLSGIGEAITTGGGQRSLALIGVALLSVGLLFKVGAVPFHSWVSDVYQGAPTPITAFMAAAIKIAAFGAVLRVFYVALPGLIGDWRPVLSAAAVLSMVVAAVLTVTQRNVKRLLAYSSVTNAGFLLIGTVAANDAGLSSTLFYLIAYGFTAVGAFGLAGLVLTETGDEEADLREWTGLVAPPLRRSVRPVLACDGGDPADQWVRQQVRGVHRGDGRRGRIPGGDRSDQQRDRRVRLRQGDRGDVLLRSRGTGYHNGERAGLVGVNRDHRRRRRNRRTGNRATNRAGTGKSSRPFHPLIPCPVA</sequence>
<evidence type="ECO:0000256" key="5">
    <source>
        <dbReference type="RuleBase" id="RU000320"/>
    </source>
</evidence>
<evidence type="ECO:0000256" key="6">
    <source>
        <dbReference type="SAM" id="MobiDB-lite"/>
    </source>
</evidence>
<comment type="subcellular location">
    <subcellularLocation>
        <location evidence="1">Endomembrane system</location>
        <topology evidence="1">Multi-pass membrane protein</topology>
    </subcellularLocation>
    <subcellularLocation>
        <location evidence="5">Membrane</location>
        <topology evidence="5">Multi-pass membrane protein</topology>
    </subcellularLocation>
</comment>
<feature type="transmembrane region" description="Helical" evidence="7">
    <location>
        <begin position="85"/>
        <end position="105"/>
    </location>
</feature>
<feature type="transmembrane region" description="Helical" evidence="7">
    <location>
        <begin position="255"/>
        <end position="274"/>
    </location>
</feature>
<accession>A0A7I9WC33</accession>
<feature type="transmembrane region" description="Helical" evidence="7">
    <location>
        <begin position="117"/>
        <end position="139"/>
    </location>
</feature>
<protein>
    <recommendedName>
        <fullName evidence="8">NADH:quinone oxidoreductase/Mrp antiporter transmembrane domain-containing protein</fullName>
    </recommendedName>
</protein>
<dbReference type="GO" id="GO:0016020">
    <property type="term" value="C:membrane"/>
    <property type="evidence" value="ECO:0007669"/>
    <property type="project" value="UniProtKB-SubCell"/>
</dbReference>
<organism evidence="9 10">
    <name type="scientific">Mycolicibacterium agri</name>
    <name type="common">Mycobacterium agri</name>
    <dbReference type="NCBI Taxonomy" id="36811"/>
    <lineage>
        <taxon>Bacteria</taxon>
        <taxon>Bacillati</taxon>
        <taxon>Actinomycetota</taxon>
        <taxon>Actinomycetes</taxon>
        <taxon>Mycobacteriales</taxon>
        <taxon>Mycobacteriaceae</taxon>
        <taxon>Mycolicibacterium</taxon>
    </lineage>
</organism>
<feature type="transmembrane region" description="Helical" evidence="7">
    <location>
        <begin position="62"/>
        <end position="79"/>
    </location>
</feature>
<dbReference type="Proteomes" id="UP000465302">
    <property type="component" value="Unassembled WGS sequence"/>
</dbReference>
<comment type="caution">
    <text evidence="9">The sequence shown here is derived from an EMBL/GenBank/DDBJ whole genome shotgun (WGS) entry which is preliminary data.</text>
</comment>